<reference evidence="5" key="1">
    <citation type="submission" date="2022-11" db="EMBL/GenBank/DDBJ databases">
        <title>Genome Sequence of Cubamyces cubensis.</title>
        <authorList>
            <person name="Buettner E."/>
        </authorList>
    </citation>
    <scope>NUCLEOTIDE SEQUENCE</scope>
    <source>
        <strain evidence="5">MPL-01</strain>
    </source>
</reference>
<name>A0AAD7U0L3_9APHY</name>
<comment type="caution">
    <text evidence="5">The sequence shown here is derived from an EMBL/GenBank/DDBJ whole genome shotgun (WGS) entry which is preliminary data.</text>
</comment>
<evidence type="ECO:0000256" key="2">
    <source>
        <dbReference type="ARBA" id="ARBA00022483"/>
    </source>
</evidence>
<gene>
    <name evidence="5" type="ORF">ONZ51_g2271</name>
</gene>
<dbReference type="InterPro" id="IPR036322">
    <property type="entry name" value="WD40_repeat_dom_sf"/>
</dbReference>
<feature type="compositionally biased region" description="Low complexity" evidence="3">
    <location>
        <begin position="1070"/>
        <end position="1081"/>
    </location>
</feature>
<evidence type="ECO:0000313" key="5">
    <source>
        <dbReference type="EMBL" id="KAJ8494527.1"/>
    </source>
</evidence>
<dbReference type="Pfam" id="PF08596">
    <property type="entry name" value="Lgl_C"/>
    <property type="match status" value="1"/>
</dbReference>
<dbReference type="SMART" id="SM00320">
    <property type="entry name" value="WD40"/>
    <property type="match status" value="4"/>
</dbReference>
<organism evidence="5 6">
    <name type="scientific">Trametes cubensis</name>
    <dbReference type="NCBI Taxonomy" id="1111947"/>
    <lineage>
        <taxon>Eukaryota</taxon>
        <taxon>Fungi</taxon>
        <taxon>Dikarya</taxon>
        <taxon>Basidiomycota</taxon>
        <taxon>Agaricomycotina</taxon>
        <taxon>Agaricomycetes</taxon>
        <taxon>Polyporales</taxon>
        <taxon>Polyporaceae</taxon>
        <taxon>Trametes</taxon>
    </lineage>
</organism>
<dbReference type="Gene3D" id="2.130.10.10">
    <property type="entry name" value="YVTN repeat-like/Quinoprotein amine dehydrogenase"/>
    <property type="match status" value="2"/>
</dbReference>
<keyword evidence="2" id="KW-0268">Exocytosis</keyword>
<dbReference type="GO" id="GO:0005886">
    <property type="term" value="C:plasma membrane"/>
    <property type="evidence" value="ECO:0007669"/>
    <property type="project" value="TreeGrafter"/>
</dbReference>
<dbReference type="InterPro" id="IPR013905">
    <property type="entry name" value="Lgl_C_dom"/>
</dbReference>
<dbReference type="PANTHER" id="PTHR10241:SF25">
    <property type="entry name" value="TOMOSYN, ISOFORM C"/>
    <property type="match status" value="1"/>
</dbReference>
<dbReference type="GO" id="GO:0005737">
    <property type="term" value="C:cytoplasm"/>
    <property type="evidence" value="ECO:0007669"/>
    <property type="project" value="TreeGrafter"/>
</dbReference>
<evidence type="ECO:0000256" key="1">
    <source>
        <dbReference type="ARBA" id="ARBA00008070"/>
    </source>
</evidence>
<accession>A0AAD7U0L3</accession>
<protein>
    <recommendedName>
        <fullName evidence="4">Lethal giant larvae (Lgl)-like C-terminal domain-containing protein</fullName>
    </recommendedName>
</protein>
<proteinExistence type="inferred from homology"/>
<dbReference type="InterPro" id="IPR001680">
    <property type="entry name" value="WD40_rpt"/>
</dbReference>
<dbReference type="EMBL" id="JAPEVG010000035">
    <property type="protein sequence ID" value="KAJ8494527.1"/>
    <property type="molecule type" value="Genomic_DNA"/>
</dbReference>
<feature type="compositionally biased region" description="Polar residues" evidence="3">
    <location>
        <begin position="943"/>
        <end position="956"/>
    </location>
</feature>
<evidence type="ECO:0000256" key="3">
    <source>
        <dbReference type="SAM" id="MobiDB-lite"/>
    </source>
</evidence>
<evidence type="ECO:0000313" key="6">
    <source>
        <dbReference type="Proteomes" id="UP001215151"/>
    </source>
</evidence>
<dbReference type="GO" id="GO:0006893">
    <property type="term" value="P:Golgi to plasma membrane transport"/>
    <property type="evidence" value="ECO:0007669"/>
    <property type="project" value="TreeGrafter"/>
</dbReference>
<feature type="region of interest" description="Disordered" evidence="3">
    <location>
        <begin position="455"/>
        <end position="483"/>
    </location>
</feature>
<dbReference type="GO" id="GO:0019905">
    <property type="term" value="F:syntaxin binding"/>
    <property type="evidence" value="ECO:0007669"/>
    <property type="project" value="TreeGrafter"/>
</dbReference>
<feature type="domain" description="Lethal giant larvae (Lgl)-like C-terminal" evidence="4">
    <location>
        <begin position="648"/>
        <end position="1055"/>
    </location>
</feature>
<dbReference type="CDD" id="cd15873">
    <property type="entry name" value="R-SNARE_STXBP5_6"/>
    <property type="match status" value="1"/>
</dbReference>
<dbReference type="Proteomes" id="UP001215151">
    <property type="component" value="Unassembled WGS sequence"/>
</dbReference>
<dbReference type="GO" id="GO:0045159">
    <property type="term" value="F:myosin II binding"/>
    <property type="evidence" value="ECO:0007669"/>
    <property type="project" value="TreeGrafter"/>
</dbReference>
<feature type="region of interest" description="Disordered" evidence="3">
    <location>
        <begin position="1045"/>
        <end position="1081"/>
    </location>
</feature>
<dbReference type="PANTHER" id="PTHR10241">
    <property type="entry name" value="LETHAL 2 GIANT LARVAE PROTEIN"/>
    <property type="match status" value="1"/>
</dbReference>
<dbReference type="SUPFAM" id="SSF50978">
    <property type="entry name" value="WD40 repeat-like"/>
    <property type="match status" value="1"/>
</dbReference>
<dbReference type="Pfam" id="PF00400">
    <property type="entry name" value="WD40"/>
    <property type="match status" value="1"/>
</dbReference>
<feature type="region of interest" description="Disordered" evidence="3">
    <location>
        <begin position="943"/>
        <end position="977"/>
    </location>
</feature>
<keyword evidence="6" id="KW-1185">Reference proteome</keyword>
<dbReference type="GO" id="GO:0005096">
    <property type="term" value="F:GTPase activator activity"/>
    <property type="evidence" value="ECO:0007669"/>
    <property type="project" value="TreeGrafter"/>
</dbReference>
<feature type="compositionally biased region" description="Polar residues" evidence="3">
    <location>
        <begin position="467"/>
        <end position="477"/>
    </location>
</feature>
<evidence type="ECO:0000259" key="4">
    <source>
        <dbReference type="Pfam" id="PF08596"/>
    </source>
</evidence>
<sequence>MFTSQTVKSLPDLSLDISDASDWEAILLRSIPHHVDITAVATDPVSGLLAIGTAHGSIYVYGSPGVESRLKITEPTGLKIKFMQFAVSVFKLLCIDEHDRLHVWDCASLGKPKLQRITGFGQAVHAIITSPSHTHAFIALADGEIKTYDLLCLRISQYSIPNQWRLYEKRSLASGLELAGALSSLDGRDLIIDTVIHPRNLNLLFVLFEGGVLVSDLAAQNTVRAFELILPPGAPGGTGFHAKDILLPRRLQATALAIHPSGHLLAVGYADGTIGFWALEDEDRPLALRTLDSTGEEDLSTVDTAKLDSVLSSPQDHPVEPPREPIFKLAWSGSPNSSDPRGGDTILSVLGGMTIDSPPGLTALLLPPLQPPAPPDAGSPKPAGAAPLLHSQTRAVMVQTIVVKDVYTYTTVGPVQDFHLFPRSTPHFGGHYDPSTILIVSDSDVPEARTSEAFEFPPPTFLCTPDSPATQRQSATEPSRGDDVNAEEALAEELAMALQSMEVSDEPRVASLPPQLWDVVGEHLLKVDKHAYDTIVRDKLASVDGEVSFPVKGGMAWSEDPEGQMKYIKHQPHRILVTYLRDLSVRFLDISPQLLVSTGEDNPLASSFPSVLSRLRVDLAPLFIDHSLGLSLIPPTSAEYDPRLSKERIESVQVAPESLECVTAMRSGAVILHRLDVQQQEGGFGQRSFEDEELVSLAYMRPRRGLRYSPVFAVKPHKDRGLVTACALADAGFLAIAYASGSLLVVDLRGPRVILRHDASRRNSSGFLHKHADVEPFVSLSWACCGLASESGAQLRLFASASSGDTSVYTLAYEAPSIWAVKQAAIAVEVPGRPIPGSCFVLDAKTGTRCHADRQGLATVLRPGSAGDDKKYVWVAVGSKGVRCTLNVNGERIAKAEWGSKVGTIQRAEVVAKTDSCALVAFTSLGNALIYSLPHLEHIHTTQLPASGSSDPPNTDDTGDFVTHTTFPAPAGSPVRPHLSTQIQTLFSHRRAGPYALPLVDLAYGRGSVPPQPQPISLGPPSMIGSMLGYIGSLAGANAGDQIDALLAGPDRPVPQPSKPSARSGTERPATGTSAAGSSSQTSISAAAAGMSSGVADLYNRLGSALAERGEMLGDLQQSMDSLEQGSKSMVEQAKRLAAQQGMKSWFGF</sequence>
<comment type="similarity">
    <text evidence="1">Belongs to the WD repeat L(2)GL family.</text>
</comment>
<dbReference type="GO" id="GO:0006887">
    <property type="term" value="P:exocytosis"/>
    <property type="evidence" value="ECO:0007669"/>
    <property type="project" value="UniProtKB-KW"/>
</dbReference>
<dbReference type="AlphaFoldDB" id="A0AAD7U0L3"/>
<dbReference type="InterPro" id="IPR015943">
    <property type="entry name" value="WD40/YVTN_repeat-like_dom_sf"/>
</dbReference>